<dbReference type="InterPro" id="IPR051325">
    <property type="entry name" value="Nudix_hydrolase_domain"/>
</dbReference>
<evidence type="ECO:0000256" key="2">
    <source>
        <dbReference type="RuleBase" id="RU003476"/>
    </source>
</evidence>
<dbReference type="GO" id="GO:0004081">
    <property type="term" value="F:bis(5'-nucleosyl)-tetraphosphatase (asymmetrical) activity"/>
    <property type="evidence" value="ECO:0007669"/>
    <property type="project" value="TreeGrafter"/>
</dbReference>
<dbReference type="PROSITE" id="PS00893">
    <property type="entry name" value="NUDIX_BOX"/>
    <property type="match status" value="1"/>
</dbReference>
<dbReference type="PANTHER" id="PTHR21340:SF0">
    <property type="entry name" value="BIS(5'-NUCLEOSYL)-TETRAPHOSPHATASE [ASYMMETRICAL]"/>
    <property type="match status" value="1"/>
</dbReference>
<dbReference type="EMBL" id="AYTS01000201">
    <property type="protein sequence ID" value="OOP54905.1"/>
    <property type="molecule type" value="Genomic_DNA"/>
</dbReference>
<dbReference type="GO" id="GO:0006167">
    <property type="term" value="P:AMP biosynthetic process"/>
    <property type="evidence" value="ECO:0007669"/>
    <property type="project" value="TreeGrafter"/>
</dbReference>
<proteinExistence type="inferred from homology"/>
<accession>A0A1V4AP68</accession>
<comment type="caution">
    <text evidence="4">The sequence shown here is derived from an EMBL/GenBank/DDBJ whole genome shotgun (WGS) entry which is preliminary data.</text>
</comment>
<organism evidence="4 5">
    <name type="scientific">Candidatus Brocadia carolinensis</name>
    <dbReference type="NCBI Taxonomy" id="1004156"/>
    <lineage>
        <taxon>Bacteria</taxon>
        <taxon>Pseudomonadati</taxon>
        <taxon>Planctomycetota</taxon>
        <taxon>Candidatus Brocadiia</taxon>
        <taxon>Candidatus Brocadiales</taxon>
        <taxon>Candidatus Brocadiaceae</taxon>
        <taxon>Candidatus Brocadia</taxon>
    </lineage>
</organism>
<evidence type="ECO:0000259" key="3">
    <source>
        <dbReference type="PROSITE" id="PS51462"/>
    </source>
</evidence>
<reference evidence="4 5" key="1">
    <citation type="journal article" date="2017" name="Water Res.">
        <title>Discovery and metagenomic analysis of an anammox bacterial enrichment related to Candidatus "Brocadia caroliniensis" in a full-scale glycerol-fed nitritation-denitritation separate centrate treatment process.</title>
        <authorList>
            <person name="Park H."/>
            <person name="Brotto A.C."/>
            <person name="van Loosdrecht M.C."/>
            <person name="Chandran K."/>
        </authorList>
    </citation>
    <scope>NUCLEOTIDE SEQUENCE [LARGE SCALE GENOMIC DNA]</scope>
    <source>
        <strain evidence="4">26THWARD</strain>
    </source>
</reference>
<dbReference type="Pfam" id="PF00293">
    <property type="entry name" value="NUDIX"/>
    <property type="match status" value="1"/>
</dbReference>
<dbReference type="InterPro" id="IPR020084">
    <property type="entry name" value="NUDIX_hydrolase_CS"/>
</dbReference>
<evidence type="ECO:0000313" key="5">
    <source>
        <dbReference type="Proteomes" id="UP000189681"/>
    </source>
</evidence>
<protein>
    <recommendedName>
        <fullName evidence="3">Nudix hydrolase domain-containing protein</fullName>
    </recommendedName>
</protein>
<dbReference type="InterPro" id="IPR000086">
    <property type="entry name" value="NUDIX_hydrolase_dom"/>
</dbReference>
<keyword evidence="1 2" id="KW-0378">Hydrolase</keyword>
<dbReference type="STRING" id="1004156.AYP45_17750"/>
<feature type="domain" description="Nudix hydrolase" evidence="3">
    <location>
        <begin position="5"/>
        <end position="131"/>
    </location>
</feature>
<evidence type="ECO:0000256" key="1">
    <source>
        <dbReference type="ARBA" id="ARBA00022801"/>
    </source>
</evidence>
<dbReference type="InterPro" id="IPR020476">
    <property type="entry name" value="Nudix_hydrolase"/>
</dbReference>
<comment type="similarity">
    <text evidence="2">Belongs to the Nudix hydrolase family.</text>
</comment>
<evidence type="ECO:0000313" key="4">
    <source>
        <dbReference type="EMBL" id="OOP54905.1"/>
    </source>
</evidence>
<dbReference type="GO" id="GO:0006754">
    <property type="term" value="P:ATP biosynthetic process"/>
    <property type="evidence" value="ECO:0007669"/>
    <property type="project" value="TreeGrafter"/>
</dbReference>
<dbReference type="PROSITE" id="PS51462">
    <property type="entry name" value="NUDIX"/>
    <property type="match status" value="1"/>
</dbReference>
<sequence length="135" mass="15577">MSESLYTHAGGIVIRFEDKRPQYLLVRSSTDMSCWIFPKGHIKPGESPEMAALREVREETGIIAEILSILCESNFAKETERVRVLYFVMRYRESGDALEDREVKWCGYEEAIATLSFDDAREILRKANAFFRSSL</sequence>
<dbReference type="AlphaFoldDB" id="A0A1V4AP68"/>
<dbReference type="Gene3D" id="3.90.79.10">
    <property type="entry name" value="Nucleoside Triphosphate Pyrophosphohydrolase"/>
    <property type="match status" value="1"/>
</dbReference>
<dbReference type="PANTHER" id="PTHR21340">
    <property type="entry name" value="DIADENOSINE 5,5-P1,P4-TETRAPHOSPHATE PYROPHOSPHOHYDROLASE MUTT"/>
    <property type="match status" value="1"/>
</dbReference>
<dbReference type="InterPro" id="IPR015797">
    <property type="entry name" value="NUDIX_hydrolase-like_dom_sf"/>
</dbReference>
<dbReference type="Proteomes" id="UP000189681">
    <property type="component" value="Unassembled WGS sequence"/>
</dbReference>
<dbReference type="PRINTS" id="PR00502">
    <property type="entry name" value="NUDIXFAMILY"/>
</dbReference>
<gene>
    <name evidence="4" type="ORF">AYP45_17750</name>
</gene>
<name>A0A1V4AP68_9BACT</name>
<dbReference type="SUPFAM" id="SSF55811">
    <property type="entry name" value="Nudix"/>
    <property type="match status" value="1"/>
</dbReference>